<evidence type="ECO:0000313" key="2">
    <source>
        <dbReference type="Proteomes" id="UP000321659"/>
    </source>
</evidence>
<evidence type="ECO:0000313" key="1">
    <source>
        <dbReference type="EMBL" id="TWW10181.1"/>
    </source>
</evidence>
<dbReference type="AlphaFoldDB" id="A0A5C6MBG3"/>
<organism evidence="1 2">
    <name type="scientific">Dellaglioa algida</name>
    <dbReference type="NCBI Taxonomy" id="105612"/>
    <lineage>
        <taxon>Bacteria</taxon>
        <taxon>Bacillati</taxon>
        <taxon>Bacillota</taxon>
        <taxon>Bacilli</taxon>
        <taxon>Lactobacillales</taxon>
        <taxon>Lactobacillaceae</taxon>
        <taxon>Dellaglioa</taxon>
    </lineage>
</organism>
<dbReference type="RefSeq" id="WP_146303400.1">
    <property type="nucleotide sequence ID" value="NZ_JANXKZ010000002.1"/>
</dbReference>
<protein>
    <submittedName>
        <fullName evidence="1">Uncharacterized protein</fullName>
    </submittedName>
</protein>
<dbReference type="EMBL" id="SRRQ01000021">
    <property type="protein sequence ID" value="TWW10181.1"/>
    <property type="molecule type" value="Genomic_DNA"/>
</dbReference>
<accession>A0A5C6MBG3</accession>
<reference evidence="1 2" key="1">
    <citation type="submission" date="2019-04" db="EMBL/GenBank/DDBJ databases">
        <title>In vitro growth and metabolic characteristics of meat-borne Lactobacillus algidus strains.</title>
        <authorList>
            <person name="Sade E."/>
            <person name="Per J."/>
            <person name="Tytti H."/>
            <person name="Johanna B.K."/>
        </authorList>
    </citation>
    <scope>NUCLEOTIDE SEQUENCE [LARGE SCALE GENOMIC DNA]</scope>
    <source>
        <strain evidence="1 2">LTS37-1</strain>
    </source>
</reference>
<dbReference type="Proteomes" id="UP000321659">
    <property type="component" value="Unassembled WGS sequence"/>
</dbReference>
<proteinExistence type="predicted"/>
<sequence length="63" mass="7191">MSNIENGRGLVQRFVEVNKVSIQDLASTYGKSRIWVQRALNGSDRGPAVNNFILEIIRDFKIR</sequence>
<name>A0A5C6MBG3_9LACO</name>
<gene>
    <name evidence="1" type="ORF">LABALGLTS371_15900</name>
</gene>
<comment type="caution">
    <text evidence="1">The sequence shown here is derived from an EMBL/GenBank/DDBJ whole genome shotgun (WGS) entry which is preliminary data.</text>
</comment>